<evidence type="ECO:0000259" key="16">
    <source>
        <dbReference type="PROSITE" id="PS50001"/>
    </source>
</evidence>
<accession>A0A9P0LV92</accession>
<evidence type="ECO:0000256" key="10">
    <source>
        <dbReference type="ARBA" id="ARBA00023136"/>
    </source>
</evidence>
<dbReference type="PROSITE" id="PS00107">
    <property type="entry name" value="PROTEIN_KINASE_ATP"/>
    <property type="match status" value="1"/>
</dbReference>
<feature type="binding site" evidence="15">
    <location>
        <position position="869"/>
    </location>
    <ligand>
        <name>ATP</name>
        <dbReference type="ChEBI" id="CHEBI:30616"/>
    </ligand>
</feature>
<comment type="catalytic activity">
    <reaction evidence="12">
        <text>L-tyrosyl-[protein] + ATP = O-phospho-L-tyrosyl-[protein] + ADP + H(+)</text>
        <dbReference type="Rhea" id="RHEA:10596"/>
        <dbReference type="Rhea" id="RHEA-COMP:10136"/>
        <dbReference type="Rhea" id="RHEA-COMP:20101"/>
        <dbReference type="ChEBI" id="CHEBI:15378"/>
        <dbReference type="ChEBI" id="CHEBI:30616"/>
        <dbReference type="ChEBI" id="CHEBI:46858"/>
        <dbReference type="ChEBI" id="CHEBI:61978"/>
        <dbReference type="ChEBI" id="CHEBI:456216"/>
        <dbReference type="EC" id="2.7.10.1"/>
    </reaction>
</comment>
<dbReference type="InterPro" id="IPR020635">
    <property type="entry name" value="Tyr_kinase_cat_dom"/>
</dbReference>
<evidence type="ECO:0000256" key="14">
    <source>
        <dbReference type="PROSITE-ProRule" id="PRU00191"/>
    </source>
</evidence>
<dbReference type="Pfam" id="PF17887">
    <property type="entry name" value="Jak1_Phl"/>
    <property type="match status" value="1"/>
</dbReference>
<dbReference type="SUPFAM" id="SSF56112">
    <property type="entry name" value="Protein kinase-like (PK-like)"/>
    <property type="match status" value="2"/>
</dbReference>
<dbReference type="Gene3D" id="1.10.510.10">
    <property type="entry name" value="Transferase(Phosphotransferase) domain 1"/>
    <property type="match status" value="2"/>
</dbReference>
<keyword evidence="9 14" id="KW-0727">SH2 domain</keyword>
<dbReference type="InterPro" id="IPR000980">
    <property type="entry name" value="SH2"/>
</dbReference>
<dbReference type="InterPro" id="IPR036860">
    <property type="entry name" value="SH2_dom_sf"/>
</dbReference>
<comment type="subcellular location">
    <subcellularLocation>
        <location evidence="1">Endomembrane system</location>
    </subcellularLocation>
</comment>
<evidence type="ECO:0000256" key="9">
    <source>
        <dbReference type="ARBA" id="ARBA00022999"/>
    </source>
</evidence>
<keyword evidence="6 15" id="KW-0547">Nucleotide-binding</keyword>
<evidence type="ECO:0000256" key="11">
    <source>
        <dbReference type="ARBA" id="ARBA00023137"/>
    </source>
</evidence>
<dbReference type="InterPro" id="IPR000719">
    <property type="entry name" value="Prot_kinase_dom"/>
</dbReference>
<keyword evidence="5" id="KW-0677">Repeat</keyword>
<dbReference type="InterPro" id="IPR019749">
    <property type="entry name" value="Band_41_domain"/>
</dbReference>
<dbReference type="GO" id="GO:0009887">
    <property type="term" value="P:animal organ morphogenesis"/>
    <property type="evidence" value="ECO:0007669"/>
    <property type="project" value="UniProtKB-ARBA"/>
</dbReference>
<evidence type="ECO:0000256" key="6">
    <source>
        <dbReference type="ARBA" id="ARBA00022741"/>
    </source>
</evidence>
<evidence type="ECO:0000256" key="2">
    <source>
        <dbReference type="ARBA" id="ARBA00011903"/>
    </source>
</evidence>
<dbReference type="InterPro" id="IPR001245">
    <property type="entry name" value="Ser-Thr/Tyr_kinase_cat_dom"/>
</dbReference>
<dbReference type="FunFam" id="1.10.510.10:FF:001512">
    <property type="entry name" value="Receptor tyrosine-protein kinase erbB-2"/>
    <property type="match status" value="1"/>
</dbReference>
<dbReference type="EMBL" id="CAKOFQ010007354">
    <property type="protein sequence ID" value="CAH1999122.1"/>
    <property type="molecule type" value="Genomic_DNA"/>
</dbReference>
<evidence type="ECO:0000256" key="15">
    <source>
        <dbReference type="PROSITE-ProRule" id="PRU10141"/>
    </source>
</evidence>
<keyword evidence="4" id="KW-0808">Transferase</keyword>
<gene>
    <name evidence="19" type="ORF">ACAOBT_LOCUS24798</name>
</gene>
<feature type="domain" description="Protein kinase" evidence="17">
    <location>
        <begin position="457"/>
        <end position="711"/>
    </location>
</feature>
<dbReference type="PRINTS" id="PR01823">
    <property type="entry name" value="JANUSKINASE"/>
</dbReference>
<dbReference type="PROSITE" id="PS50001">
    <property type="entry name" value="SH2"/>
    <property type="match status" value="1"/>
</dbReference>
<dbReference type="Pfam" id="PF07714">
    <property type="entry name" value="PK_Tyr_Ser-Thr"/>
    <property type="match status" value="2"/>
</dbReference>
<dbReference type="InterPro" id="IPR017441">
    <property type="entry name" value="Protein_kinase_ATP_BS"/>
</dbReference>
<keyword evidence="7" id="KW-0418">Kinase</keyword>
<dbReference type="PANTHER" id="PTHR45807:SF7">
    <property type="entry name" value="TYROSINE-PROTEIN KINASE HOPSCOTCH"/>
    <property type="match status" value="1"/>
</dbReference>
<dbReference type="Pfam" id="PF21990">
    <property type="entry name" value="SH2_1"/>
    <property type="match status" value="1"/>
</dbReference>
<dbReference type="PROSITE" id="PS50011">
    <property type="entry name" value="PROTEIN_KINASE_DOM"/>
    <property type="match status" value="2"/>
</dbReference>
<evidence type="ECO:0000313" key="20">
    <source>
        <dbReference type="Proteomes" id="UP001152888"/>
    </source>
</evidence>
<comment type="caution">
    <text evidence="19">The sequence shown here is derived from an EMBL/GenBank/DDBJ whole genome shotgun (WGS) entry which is preliminary data.</text>
</comment>
<dbReference type="InterPro" id="IPR041381">
    <property type="entry name" value="JAK1-3/TYK2_PHL_dom"/>
</dbReference>
<dbReference type="GO" id="GO:0016020">
    <property type="term" value="C:membrane"/>
    <property type="evidence" value="ECO:0007669"/>
    <property type="project" value="InterPro"/>
</dbReference>
<dbReference type="SMART" id="SM00295">
    <property type="entry name" value="B41"/>
    <property type="match status" value="1"/>
</dbReference>
<dbReference type="CDD" id="cd13196">
    <property type="entry name" value="FERM_C_JAK"/>
    <property type="match status" value="1"/>
</dbReference>
<dbReference type="GO" id="GO:0005126">
    <property type="term" value="F:cytokine receptor binding"/>
    <property type="evidence" value="ECO:0007669"/>
    <property type="project" value="TreeGrafter"/>
</dbReference>
<dbReference type="PANTHER" id="PTHR45807">
    <property type="entry name" value="TYROSINE-PROTEIN KINASE HOPSCOTCH"/>
    <property type="match status" value="1"/>
</dbReference>
<evidence type="ECO:0000256" key="3">
    <source>
        <dbReference type="ARBA" id="ARBA00022553"/>
    </source>
</evidence>
<proteinExistence type="predicted"/>
<feature type="domain" description="Protein kinase" evidence="17">
    <location>
        <begin position="833"/>
        <end position="1107"/>
    </location>
</feature>
<dbReference type="EC" id="2.7.10.2" evidence="2"/>
<evidence type="ECO:0000256" key="1">
    <source>
        <dbReference type="ARBA" id="ARBA00004308"/>
    </source>
</evidence>
<dbReference type="PROSITE" id="PS00109">
    <property type="entry name" value="PROTEIN_KINASE_TYR"/>
    <property type="match status" value="1"/>
</dbReference>
<dbReference type="GO" id="GO:0030182">
    <property type="term" value="P:neuron differentiation"/>
    <property type="evidence" value="ECO:0007669"/>
    <property type="project" value="UniProtKB-ARBA"/>
</dbReference>
<dbReference type="AlphaFoldDB" id="A0A9P0LV92"/>
<dbReference type="GO" id="GO:0007259">
    <property type="term" value="P:cell surface receptor signaling pathway via JAK-STAT"/>
    <property type="evidence" value="ECO:0007669"/>
    <property type="project" value="TreeGrafter"/>
</dbReference>
<evidence type="ECO:0000256" key="12">
    <source>
        <dbReference type="ARBA" id="ARBA00051243"/>
    </source>
</evidence>
<feature type="domain" description="SH2" evidence="16">
    <location>
        <begin position="320"/>
        <end position="417"/>
    </location>
</feature>
<feature type="domain" description="FERM" evidence="18">
    <location>
        <begin position="4"/>
        <end position="301"/>
    </location>
</feature>
<dbReference type="SMART" id="SM00219">
    <property type="entry name" value="TyrKc"/>
    <property type="match status" value="2"/>
</dbReference>
<dbReference type="GO" id="GO:0005524">
    <property type="term" value="F:ATP binding"/>
    <property type="evidence" value="ECO:0007669"/>
    <property type="project" value="UniProtKB-UniRule"/>
</dbReference>
<dbReference type="Gene3D" id="3.30.505.10">
    <property type="entry name" value="SH2 domain"/>
    <property type="match status" value="1"/>
</dbReference>
<reference evidence="19" key="1">
    <citation type="submission" date="2022-03" db="EMBL/GenBank/DDBJ databases">
        <authorList>
            <person name="Sayadi A."/>
        </authorList>
    </citation>
    <scope>NUCLEOTIDE SEQUENCE</scope>
</reference>
<evidence type="ECO:0000313" key="19">
    <source>
        <dbReference type="EMBL" id="CAH1999122.1"/>
    </source>
</evidence>
<dbReference type="GO" id="GO:0071944">
    <property type="term" value="C:cell periphery"/>
    <property type="evidence" value="ECO:0007669"/>
    <property type="project" value="UniProtKB-ARBA"/>
</dbReference>
<evidence type="ECO:0000259" key="18">
    <source>
        <dbReference type="PROSITE" id="PS50057"/>
    </source>
</evidence>
<dbReference type="InterPro" id="IPR016251">
    <property type="entry name" value="Tyr_kinase_non-rcpt_Jak/Tyk2"/>
</dbReference>
<keyword evidence="3" id="KW-0597">Phosphoprotein</keyword>
<evidence type="ECO:0000256" key="8">
    <source>
        <dbReference type="ARBA" id="ARBA00022840"/>
    </source>
</evidence>
<dbReference type="GO" id="GO:0002009">
    <property type="term" value="P:morphogenesis of an epithelium"/>
    <property type="evidence" value="ECO:0007669"/>
    <property type="project" value="UniProtKB-ARBA"/>
</dbReference>
<dbReference type="CDD" id="cd00192">
    <property type="entry name" value="PTKc"/>
    <property type="match status" value="1"/>
</dbReference>
<dbReference type="PRINTS" id="PR00109">
    <property type="entry name" value="TYRKINASE"/>
</dbReference>
<dbReference type="GO" id="GO:0035556">
    <property type="term" value="P:intracellular signal transduction"/>
    <property type="evidence" value="ECO:0007669"/>
    <property type="project" value="InterPro"/>
</dbReference>
<dbReference type="GO" id="GO:0004715">
    <property type="term" value="F:non-membrane spanning protein tyrosine kinase activity"/>
    <property type="evidence" value="ECO:0007669"/>
    <property type="project" value="UniProtKB-EC"/>
</dbReference>
<dbReference type="GO" id="GO:0019221">
    <property type="term" value="P:cytokine-mediated signaling pathway"/>
    <property type="evidence" value="ECO:0007669"/>
    <property type="project" value="TreeGrafter"/>
</dbReference>
<name>A0A9P0LV92_ACAOB</name>
<evidence type="ECO:0000256" key="4">
    <source>
        <dbReference type="ARBA" id="ARBA00022679"/>
    </source>
</evidence>
<keyword evidence="8 15" id="KW-0067">ATP-binding</keyword>
<protein>
    <recommendedName>
        <fullName evidence="2">non-specific protein-tyrosine kinase</fullName>
        <ecNumber evidence="2">2.7.10.2</ecNumber>
    </recommendedName>
</protein>
<organism evidence="19 20">
    <name type="scientific">Acanthoscelides obtectus</name>
    <name type="common">Bean weevil</name>
    <name type="synonym">Bruchus obtectus</name>
    <dbReference type="NCBI Taxonomy" id="200917"/>
    <lineage>
        <taxon>Eukaryota</taxon>
        <taxon>Metazoa</taxon>
        <taxon>Ecdysozoa</taxon>
        <taxon>Arthropoda</taxon>
        <taxon>Hexapoda</taxon>
        <taxon>Insecta</taxon>
        <taxon>Pterygota</taxon>
        <taxon>Neoptera</taxon>
        <taxon>Endopterygota</taxon>
        <taxon>Coleoptera</taxon>
        <taxon>Polyphaga</taxon>
        <taxon>Cucujiformia</taxon>
        <taxon>Chrysomeloidea</taxon>
        <taxon>Chrysomelidae</taxon>
        <taxon>Bruchinae</taxon>
        <taxon>Bruchini</taxon>
        <taxon>Acanthoscelides</taxon>
    </lineage>
</organism>
<dbReference type="OrthoDB" id="1915767at2759"/>
<dbReference type="GO" id="GO:0048468">
    <property type="term" value="P:cell development"/>
    <property type="evidence" value="ECO:0007669"/>
    <property type="project" value="UniProtKB-ARBA"/>
</dbReference>
<keyword evidence="10" id="KW-0472">Membrane</keyword>
<dbReference type="InterPro" id="IPR011009">
    <property type="entry name" value="Kinase-like_dom_sf"/>
</dbReference>
<comment type="catalytic activity">
    <reaction evidence="13">
        <text>L-tyrosyl-[protein] + ATP = O-phospho-L-tyrosyl-[protein] + ADP + H(+)</text>
        <dbReference type="Rhea" id="RHEA:10596"/>
        <dbReference type="Rhea" id="RHEA-COMP:10136"/>
        <dbReference type="Rhea" id="RHEA-COMP:20101"/>
        <dbReference type="ChEBI" id="CHEBI:15378"/>
        <dbReference type="ChEBI" id="CHEBI:30616"/>
        <dbReference type="ChEBI" id="CHEBI:46858"/>
        <dbReference type="ChEBI" id="CHEBI:61978"/>
        <dbReference type="ChEBI" id="CHEBI:456216"/>
        <dbReference type="EC" id="2.7.10.2"/>
    </reaction>
</comment>
<sequence length="1107" mass="126210">MSDSVITVNTVLDCKPILVPYTPTTTCEDICIYLCKQLNIGAIARHLFAIRITGKNVFLMPAATFGDKPAAVDFRMRLKVASIDSLKKLDMNAFNYYFHQARGDVLNNRVPDIIYEKYKRELVGLGITDMYRVMLEKDISRESVENDYKKYIPKEVLKRHAFFIKRPIHDTLGKLQKSVHDAFYVKEEYIRQLEIIAPEYLSEVYKAVMDDNGSISSVYIKVSPYHPTEPGIKYCLESKKEQWVLKCTIEELGFISIRNDSTTEISRKNGIPFYLKFNSMATMYSFISLLDGYYRLTCKWIFNICREVYTPSLKKLYAMKCHGPVGGQFSYAKLESKRSNKPGCFIIRESESKYNHYYIDVCMKEGLKPKTFKLEKITGDEFIFNDDLTRYKSIQQLMAAYSDPNGAIYLQECLPPSEYDVSPLLLCRSEKEPGGFASDVSIPTSPLCISCKDLQVYKLNKKEGVRGLTVVFRSKWIITKGKKIDVAVKMLKQECSEKYLKDFLSLAGQWVFLQSSSIVRLYGIAFTSGISLVSEYITLGPLDQYLREKKGIVKTVDLIEAASSLASALWHLTENNIVHGRIRCRKLLVSLHDENSFTVKLADPGIHTEYVSSEVHWIPVECYSKLDYAKHSIEADVWAFGTTLWEIFMYGEEIKPSDHGQAMRFYLSGKRLPQPLTCSNEIYALMKECWDIDPHKRKKPQAIMRDVSQILYQVYNSRRTHSYHKVFSRTAVTASSTSISSYNTETTTVPCTEEFPCTSGTSSRAPSECSVSLSGGHSQNWLLGSQELADVEDSDICDMSNIFPNLNISTATTSLDSLNSMLSIFELDGNCNVVLQGRIGQGFYGEVYKGTLEYIDGEDKEPRKVAVKKLKTTAKSSCLQDFEREINIMKALEHPNIVSILGVLREPEISLVMEFVPHGSLQSYLKINKERLEEPQLLKYALDIAEGMDYLGKKSIVHRDLAARNILVVDENQVKISDFGLAQVMGTNDYYILKTPNRELPIKWYAPESLRDGKFSVRSDVWSYGVTLCEMFNYGEEPNLMIPEEEMEAPQQQILLQALEKGARFPCPPKCSNAIYVRIIRPCWQAESHLRPPFCKLIEEVKDLLNN</sequence>
<dbReference type="SUPFAM" id="SSF55550">
    <property type="entry name" value="SH2 domain"/>
    <property type="match status" value="1"/>
</dbReference>
<dbReference type="Proteomes" id="UP001152888">
    <property type="component" value="Unassembled WGS sequence"/>
</dbReference>
<dbReference type="CDD" id="cd14473">
    <property type="entry name" value="FERM_B-lobe"/>
    <property type="match status" value="1"/>
</dbReference>
<dbReference type="PROSITE" id="PS50057">
    <property type="entry name" value="FERM_3"/>
    <property type="match status" value="1"/>
</dbReference>
<dbReference type="InterPro" id="IPR019748">
    <property type="entry name" value="FERM_central"/>
</dbReference>
<keyword evidence="20" id="KW-1185">Reference proteome</keyword>
<evidence type="ECO:0000256" key="5">
    <source>
        <dbReference type="ARBA" id="ARBA00022737"/>
    </source>
</evidence>
<evidence type="ECO:0000256" key="7">
    <source>
        <dbReference type="ARBA" id="ARBA00022777"/>
    </source>
</evidence>
<dbReference type="InterPro" id="IPR051286">
    <property type="entry name" value="JAK"/>
</dbReference>
<keyword evidence="11" id="KW-0829">Tyrosine-protein kinase</keyword>
<dbReference type="InterPro" id="IPR000299">
    <property type="entry name" value="FERM_domain"/>
</dbReference>
<dbReference type="GO" id="GO:0004714">
    <property type="term" value="F:transmembrane receptor protein tyrosine kinase activity"/>
    <property type="evidence" value="ECO:0007669"/>
    <property type="project" value="UniProtKB-EC"/>
</dbReference>
<dbReference type="GO" id="GO:0050793">
    <property type="term" value="P:regulation of developmental process"/>
    <property type="evidence" value="ECO:0007669"/>
    <property type="project" value="UniProtKB-ARBA"/>
</dbReference>
<dbReference type="GO" id="GO:0005829">
    <property type="term" value="C:cytosol"/>
    <property type="evidence" value="ECO:0007669"/>
    <property type="project" value="TreeGrafter"/>
</dbReference>
<evidence type="ECO:0000259" key="17">
    <source>
        <dbReference type="PROSITE" id="PS50011"/>
    </source>
</evidence>
<evidence type="ECO:0000256" key="13">
    <source>
        <dbReference type="ARBA" id="ARBA00051245"/>
    </source>
</evidence>
<dbReference type="InterPro" id="IPR008266">
    <property type="entry name" value="Tyr_kinase_AS"/>
</dbReference>
<dbReference type="GO" id="GO:0051130">
    <property type="term" value="P:positive regulation of cellular component organization"/>
    <property type="evidence" value="ECO:0007669"/>
    <property type="project" value="UniProtKB-ARBA"/>
</dbReference>
<dbReference type="GO" id="GO:0012505">
    <property type="term" value="C:endomembrane system"/>
    <property type="evidence" value="ECO:0007669"/>
    <property type="project" value="UniProtKB-SubCell"/>
</dbReference>